<reference evidence="2" key="1">
    <citation type="submission" date="2023-04" db="EMBL/GenBank/DDBJ databases">
        <authorList>
            <person name="Vijverberg K."/>
            <person name="Xiong W."/>
            <person name="Schranz E."/>
        </authorList>
    </citation>
    <scope>NUCLEOTIDE SEQUENCE</scope>
</reference>
<dbReference type="Proteomes" id="UP001177003">
    <property type="component" value="Chromosome 6"/>
</dbReference>
<evidence type="ECO:0000313" key="3">
    <source>
        <dbReference type="Proteomes" id="UP001177003"/>
    </source>
</evidence>
<evidence type="ECO:0000313" key="2">
    <source>
        <dbReference type="EMBL" id="CAI9289166.1"/>
    </source>
</evidence>
<feature type="region of interest" description="Disordered" evidence="1">
    <location>
        <begin position="83"/>
        <end position="122"/>
    </location>
</feature>
<feature type="compositionally biased region" description="Basic and acidic residues" evidence="1">
    <location>
        <begin position="1"/>
        <end position="20"/>
    </location>
</feature>
<keyword evidence="3" id="KW-1185">Reference proteome</keyword>
<accession>A0AA36EAG2</accession>
<feature type="compositionally biased region" description="Basic residues" evidence="1">
    <location>
        <begin position="88"/>
        <end position="100"/>
    </location>
</feature>
<dbReference type="EMBL" id="OX465082">
    <property type="protein sequence ID" value="CAI9289166.1"/>
    <property type="molecule type" value="Genomic_DNA"/>
</dbReference>
<feature type="region of interest" description="Disordered" evidence="1">
    <location>
        <begin position="1"/>
        <end position="55"/>
    </location>
</feature>
<gene>
    <name evidence="2" type="ORF">LSALG_LOCUS28417</name>
</gene>
<evidence type="ECO:0000256" key="1">
    <source>
        <dbReference type="SAM" id="MobiDB-lite"/>
    </source>
</evidence>
<dbReference type="AlphaFoldDB" id="A0AA36EAG2"/>
<proteinExistence type="predicted"/>
<sequence>MTTIDPKVETGKLLTKEGAGHSKKSKTTKQVVIVNPEPNVQETKQSKSPKKTTKPDELVLKIVIKSVEPVVTEPTSVTIPSAEDMAKKISKKKKNTKKRQLVIPTKSSEEEEVPETPEPEPIIETTYPAKTVVIPPGVSSAKSSHEEVRT</sequence>
<organism evidence="2 3">
    <name type="scientific">Lactuca saligna</name>
    <name type="common">Willowleaf lettuce</name>
    <dbReference type="NCBI Taxonomy" id="75948"/>
    <lineage>
        <taxon>Eukaryota</taxon>
        <taxon>Viridiplantae</taxon>
        <taxon>Streptophyta</taxon>
        <taxon>Embryophyta</taxon>
        <taxon>Tracheophyta</taxon>
        <taxon>Spermatophyta</taxon>
        <taxon>Magnoliopsida</taxon>
        <taxon>eudicotyledons</taxon>
        <taxon>Gunneridae</taxon>
        <taxon>Pentapetalae</taxon>
        <taxon>asterids</taxon>
        <taxon>campanulids</taxon>
        <taxon>Asterales</taxon>
        <taxon>Asteraceae</taxon>
        <taxon>Cichorioideae</taxon>
        <taxon>Cichorieae</taxon>
        <taxon>Lactucinae</taxon>
        <taxon>Lactuca</taxon>
    </lineage>
</organism>
<protein>
    <submittedName>
        <fullName evidence="2">Uncharacterized protein</fullName>
    </submittedName>
</protein>
<name>A0AA36EAG2_LACSI</name>
<feature type="compositionally biased region" description="Acidic residues" evidence="1">
    <location>
        <begin position="109"/>
        <end position="118"/>
    </location>
</feature>